<accession>A0AAV2H7I9</accession>
<evidence type="ECO:0008006" key="8">
    <source>
        <dbReference type="Google" id="ProtNLM"/>
    </source>
</evidence>
<dbReference type="Gene3D" id="1.20.1280.290">
    <property type="match status" value="1"/>
</dbReference>
<dbReference type="PANTHER" id="PTHR12226">
    <property type="entry name" value="MANNOSE-P-DOLICHOL UTILIZATION DEFECT 1 LEC35 -RELATED"/>
    <property type="match status" value="1"/>
</dbReference>
<keyword evidence="7" id="KW-1185">Reference proteome</keyword>
<dbReference type="AlphaFoldDB" id="A0AAV2H7I9"/>
<name>A0AAV2H7I9_LYMST</name>
<gene>
    <name evidence="6" type="ORF">GSLYS_00002281001</name>
</gene>
<feature type="transmembrane region" description="Helical" evidence="5">
    <location>
        <begin position="59"/>
        <end position="77"/>
    </location>
</feature>
<evidence type="ECO:0000256" key="3">
    <source>
        <dbReference type="ARBA" id="ARBA00022989"/>
    </source>
</evidence>
<feature type="transmembrane region" description="Helical" evidence="5">
    <location>
        <begin position="195"/>
        <end position="218"/>
    </location>
</feature>
<sequence>MGMEDASYDVDNTEDVNEILLQVCRVLSFTVIINTLIYKLPQMVVIIRTSSSFGISLRSVIIEWLAYTIMLTYQFAMGFPLETYFESNVTVFQDLILILLILKNRKLIEPSILRYYFVYFVFFISMAMRMYPDAVMYISISATTPMLCWSKLNQLLLILKSGNAGSVSAITWFIAAYNTAVRILTTVVITKDFPMFVNLVSSEVFNVAVFCSVIYYSYINKPPPQRRRYY</sequence>
<dbReference type="GO" id="GO:0016020">
    <property type="term" value="C:membrane"/>
    <property type="evidence" value="ECO:0007669"/>
    <property type="project" value="UniProtKB-SubCell"/>
</dbReference>
<evidence type="ECO:0000256" key="5">
    <source>
        <dbReference type="SAM" id="Phobius"/>
    </source>
</evidence>
<dbReference type="Pfam" id="PF04193">
    <property type="entry name" value="PQ-loop"/>
    <property type="match status" value="1"/>
</dbReference>
<feature type="transmembrane region" description="Helical" evidence="5">
    <location>
        <begin position="114"/>
        <end position="131"/>
    </location>
</feature>
<feature type="transmembrane region" description="Helical" evidence="5">
    <location>
        <begin position="20"/>
        <end position="38"/>
    </location>
</feature>
<reference evidence="6 7" key="1">
    <citation type="submission" date="2024-04" db="EMBL/GenBank/DDBJ databases">
        <authorList>
            <consortium name="Genoscope - CEA"/>
            <person name="William W."/>
        </authorList>
    </citation>
    <scope>NUCLEOTIDE SEQUENCE [LARGE SCALE GENOMIC DNA]</scope>
</reference>
<keyword evidence="3 5" id="KW-1133">Transmembrane helix</keyword>
<organism evidence="6 7">
    <name type="scientific">Lymnaea stagnalis</name>
    <name type="common">Great pond snail</name>
    <name type="synonym">Helix stagnalis</name>
    <dbReference type="NCBI Taxonomy" id="6523"/>
    <lineage>
        <taxon>Eukaryota</taxon>
        <taxon>Metazoa</taxon>
        <taxon>Spiralia</taxon>
        <taxon>Lophotrochozoa</taxon>
        <taxon>Mollusca</taxon>
        <taxon>Gastropoda</taxon>
        <taxon>Heterobranchia</taxon>
        <taxon>Euthyneura</taxon>
        <taxon>Panpulmonata</taxon>
        <taxon>Hygrophila</taxon>
        <taxon>Lymnaeoidea</taxon>
        <taxon>Lymnaeidae</taxon>
        <taxon>Lymnaea</taxon>
    </lineage>
</organism>
<protein>
    <recommendedName>
        <fullName evidence="8">Solute carrier family 66 member 3</fullName>
    </recommendedName>
</protein>
<evidence type="ECO:0000256" key="2">
    <source>
        <dbReference type="ARBA" id="ARBA00022692"/>
    </source>
</evidence>
<dbReference type="PANTHER" id="PTHR12226:SF3">
    <property type="entry name" value="SOLUTE CARRIER FAMILY 66 MEMBER 3"/>
    <property type="match status" value="1"/>
</dbReference>
<proteinExistence type="predicted"/>
<feature type="transmembrane region" description="Helical" evidence="5">
    <location>
        <begin position="83"/>
        <end position="102"/>
    </location>
</feature>
<evidence type="ECO:0000256" key="4">
    <source>
        <dbReference type="ARBA" id="ARBA00023136"/>
    </source>
</evidence>
<comment type="caution">
    <text evidence="6">The sequence shown here is derived from an EMBL/GenBank/DDBJ whole genome shotgun (WGS) entry which is preliminary data.</text>
</comment>
<evidence type="ECO:0000313" key="7">
    <source>
        <dbReference type="Proteomes" id="UP001497497"/>
    </source>
</evidence>
<evidence type="ECO:0000256" key="1">
    <source>
        <dbReference type="ARBA" id="ARBA00004141"/>
    </source>
</evidence>
<dbReference type="EMBL" id="CAXITT010000027">
    <property type="protein sequence ID" value="CAL1528111.1"/>
    <property type="molecule type" value="Genomic_DNA"/>
</dbReference>
<dbReference type="InterPro" id="IPR006603">
    <property type="entry name" value="PQ-loop_rpt"/>
</dbReference>
<keyword evidence="4 5" id="KW-0472">Membrane</keyword>
<dbReference type="InterPro" id="IPR016817">
    <property type="entry name" value="MannP-dilichol_defect-1"/>
</dbReference>
<keyword evidence="2 5" id="KW-0812">Transmembrane</keyword>
<dbReference type="Proteomes" id="UP001497497">
    <property type="component" value="Unassembled WGS sequence"/>
</dbReference>
<evidence type="ECO:0000313" key="6">
    <source>
        <dbReference type="EMBL" id="CAL1528111.1"/>
    </source>
</evidence>
<comment type="subcellular location">
    <subcellularLocation>
        <location evidence="1">Membrane</location>
        <topology evidence="1">Multi-pass membrane protein</topology>
    </subcellularLocation>
</comment>